<dbReference type="RefSeq" id="WP_238231792.1">
    <property type="nucleotide sequence ID" value="NZ_BPRA01000008.1"/>
</dbReference>
<keyword evidence="20" id="KW-1185">Reference proteome</keyword>
<feature type="domain" description="Cytochrome oxidase subunit II transmembrane region profile" evidence="18">
    <location>
        <begin position="26"/>
        <end position="123"/>
    </location>
</feature>
<dbReference type="InterPro" id="IPR034227">
    <property type="entry name" value="CuRO_UO_II"/>
</dbReference>
<evidence type="ECO:0000256" key="5">
    <source>
        <dbReference type="ARBA" id="ARBA00022660"/>
    </source>
</evidence>
<feature type="transmembrane region" description="Helical" evidence="16">
    <location>
        <begin position="48"/>
        <end position="72"/>
    </location>
</feature>
<feature type="transmembrane region" description="Helical" evidence="16">
    <location>
        <begin position="93"/>
        <end position="114"/>
    </location>
</feature>
<comment type="similarity">
    <text evidence="2">Belongs to the cytochrome c oxidase subunit 2 family.</text>
</comment>
<dbReference type="NCBIfam" id="TIGR01433">
    <property type="entry name" value="CyoA"/>
    <property type="match status" value="1"/>
</dbReference>
<dbReference type="Pfam" id="PF06481">
    <property type="entry name" value="COX_ARM"/>
    <property type="match status" value="1"/>
</dbReference>
<reference evidence="19" key="2">
    <citation type="submission" date="2021-08" db="EMBL/GenBank/DDBJ databases">
        <authorList>
            <person name="Tani A."/>
            <person name="Ola A."/>
            <person name="Ogura Y."/>
            <person name="Katsura K."/>
            <person name="Hayashi T."/>
        </authorList>
    </citation>
    <scope>NUCLEOTIDE SEQUENCE</scope>
    <source>
        <strain evidence="19">DSM 23674</strain>
    </source>
</reference>
<evidence type="ECO:0000313" key="19">
    <source>
        <dbReference type="EMBL" id="GJE55542.1"/>
    </source>
</evidence>
<keyword evidence="6 16" id="KW-0812">Transmembrane</keyword>
<keyword evidence="7" id="KW-0732">Signal</keyword>
<feature type="region of interest" description="Disordered" evidence="15">
    <location>
        <begin position="326"/>
        <end position="379"/>
    </location>
</feature>
<evidence type="ECO:0000259" key="18">
    <source>
        <dbReference type="PROSITE" id="PS50999"/>
    </source>
</evidence>
<evidence type="ECO:0000256" key="1">
    <source>
        <dbReference type="ARBA" id="ARBA00004651"/>
    </source>
</evidence>
<proteinExistence type="inferred from homology"/>
<keyword evidence="5" id="KW-0679">Respiratory chain</keyword>
<evidence type="ECO:0000256" key="14">
    <source>
        <dbReference type="ARBA" id="ARBA00030198"/>
    </source>
</evidence>
<dbReference type="SUPFAM" id="SSF49503">
    <property type="entry name" value="Cupredoxins"/>
    <property type="match status" value="1"/>
</dbReference>
<comment type="caution">
    <text evidence="19">The sequence shown here is derived from an EMBL/GenBank/DDBJ whole genome shotgun (WGS) entry which is preliminary data.</text>
</comment>
<evidence type="ECO:0000256" key="2">
    <source>
        <dbReference type="ARBA" id="ARBA00007866"/>
    </source>
</evidence>
<gene>
    <name evidence="19" type="ORF">EKPJFOCH_2034</name>
</gene>
<dbReference type="InterPro" id="IPR045187">
    <property type="entry name" value="CcO_II"/>
</dbReference>
<protein>
    <recommendedName>
        <fullName evidence="14">Ubiquinol oxidase polypeptide II</fullName>
    </recommendedName>
</protein>
<comment type="subcellular location">
    <subcellularLocation>
        <location evidence="1">Cell membrane</location>
        <topology evidence="1">Multi-pass membrane protein</topology>
    </subcellularLocation>
</comment>
<dbReference type="InterPro" id="IPR010514">
    <property type="entry name" value="COX_ARM"/>
</dbReference>
<dbReference type="InterPro" id="IPR036257">
    <property type="entry name" value="Cyt_c_oxidase_su2_TM_sf"/>
</dbReference>
<sequence>MPIPSPARRAACRLLQGLALPPLFLLLSGCNLVVMQPSGDVALQQRNLVLASTGLMLLIIVPVIALTLFFAWRYRASNETAPYDPDWNHSTQLEVVIWTAPLLIIIALGALTWISTHTLDPFRPLGRIDATRPVPADAKPLVVEVVALDWKWLFVYPEYGIATVNELAAPVDRPITFKITASSVMNAFYVPALAGMIYAMPGMETKLHAVINKEGVYDGLASHYSGSGFSRMTFKFHGMKPDGFDAWVAKAKDKGADLNRESYLELEKPSEAVAPRFYKSVADDLYTAILNMCAMPGRMCMSEMMHIDATGGAGKESHGNRERLQYDNRRIEQGDEPNGATAPAAGRAPRSEGAPNQEGSPENKKAPPTSSDDLQRHHH</sequence>
<dbReference type="SUPFAM" id="SSF81464">
    <property type="entry name" value="Cytochrome c oxidase subunit II-like, transmembrane region"/>
    <property type="match status" value="1"/>
</dbReference>
<dbReference type="Proteomes" id="UP001055101">
    <property type="component" value="Unassembled WGS sequence"/>
</dbReference>
<dbReference type="InterPro" id="IPR002429">
    <property type="entry name" value="CcO_II-like_C"/>
</dbReference>
<evidence type="ECO:0000256" key="6">
    <source>
        <dbReference type="ARBA" id="ARBA00022692"/>
    </source>
</evidence>
<accession>A0ABQ4TLT1</accession>
<dbReference type="PROSITE" id="PS50857">
    <property type="entry name" value="COX2_CUA"/>
    <property type="match status" value="1"/>
</dbReference>
<keyword evidence="8" id="KW-0249">Electron transport</keyword>
<evidence type="ECO:0000313" key="20">
    <source>
        <dbReference type="Proteomes" id="UP001055101"/>
    </source>
</evidence>
<dbReference type="InterPro" id="IPR006333">
    <property type="entry name" value="Cyt_o_ubiquinol_oxidase_su2"/>
</dbReference>
<evidence type="ECO:0000256" key="7">
    <source>
        <dbReference type="ARBA" id="ARBA00022729"/>
    </source>
</evidence>
<evidence type="ECO:0000256" key="13">
    <source>
        <dbReference type="ARBA" id="ARBA00023288"/>
    </source>
</evidence>
<keyword evidence="9 16" id="KW-1133">Transmembrane helix</keyword>
<evidence type="ECO:0000256" key="11">
    <source>
        <dbReference type="ARBA" id="ARBA00023136"/>
    </source>
</evidence>
<dbReference type="EMBL" id="BPRA01000008">
    <property type="protein sequence ID" value="GJE55542.1"/>
    <property type="molecule type" value="Genomic_DNA"/>
</dbReference>
<evidence type="ECO:0000256" key="15">
    <source>
        <dbReference type="SAM" id="MobiDB-lite"/>
    </source>
</evidence>
<dbReference type="Pfam" id="PF00116">
    <property type="entry name" value="COX2"/>
    <property type="match status" value="1"/>
</dbReference>
<feature type="compositionally biased region" description="Low complexity" evidence="15">
    <location>
        <begin position="339"/>
        <end position="348"/>
    </location>
</feature>
<evidence type="ECO:0000256" key="10">
    <source>
        <dbReference type="ARBA" id="ARBA00023002"/>
    </source>
</evidence>
<keyword evidence="11 16" id="KW-0472">Membrane</keyword>
<feature type="domain" description="Cytochrome oxidase subunit II copper A binding" evidence="17">
    <location>
        <begin position="138"/>
        <end position="250"/>
    </location>
</feature>
<dbReference type="CDD" id="cd04212">
    <property type="entry name" value="CuRO_UO_II"/>
    <property type="match status" value="1"/>
</dbReference>
<evidence type="ECO:0000256" key="12">
    <source>
        <dbReference type="ARBA" id="ARBA00023139"/>
    </source>
</evidence>
<dbReference type="InterPro" id="IPR011759">
    <property type="entry name" value="Cyt_c_oxidase_su2_TM_dom"/>
</dbReference>
<dbReference type="Gene3D" id="2.60.40.420">
    <property type="entry name" value="Cupredoxins - blue copper proteins"/>
    <property type="match status" value="1"/>
</dbReference>
<dbReference type="PANTHER" id="PTHR22888">
    <property type="entry name" value="CYTOCHROME C OXIDASE, SUBUNIT II"/>
    <property type="match status" value="1"/>
</dbReference>
<evidence type="ECO:0000256" key="8">
    <source>
        <dbReference type="ARBA" id="ARBA00022982"/>
    </source>
</evidence>
<keyword evidence="4" id="KW-1003">Cell membrane</keyword>
<evidence type="ECO:0000256" key="3">
    <source>
        <dbReference type="ARBA" id="ARBA00022448"/>
    </source>
</evidence>
<keyword evidence="12" id="KW-0564">Palmitate</keyword>
<evidence type="ECO:0000256" key="4">
    <source>
        <dbReference type="ARBA" id="ARBA00022475"/>
    </source>
</evidence>
<dbReference type="InterPro" id="IPR008972">
    <property type="entry name" value="Cupredoxin"/>
</dbReference>
<dbReference type="PROSITE" id="PS50999">
    <property type="entry name" value="COX2_TM"/>
    <property type="match status" value="1"/>
</dbReference>
<evidence type="ECO:0000256" key="9">
    <source>
        <dbReference type="ARBA" id="ARBA00022989"/>
    </source>
</evidence>
<keyword evidence="3" id="KW-0813">Transport</keyword>
<keyword evidence="10" id="KW-0560">Oxidoreductase</keyword>
<evidence type="ECO:0000259" key="17">
    <source>
        <dbReference type="PROSITE" id="PS50857"/>
    </source>
</evidence>
<evidence type="ECO:0000256" key="16">
    <source>
        <dbReference type="SAM" id="Phobius"/>
    </source>
</evidence>
<reference evidence="19" key="1">
    <citation type="journal article" date="2021" name="Front. Microbiol.">
        <title>Comprehensive Comparative Genomics and Phenotyping of Methylobacterium Species.</title>
        <authorList>
            <person name="Alessa O."/>
            <person name="Ogura Y."/>
            <person name="Fujitani Y."/>
            <person name="Takami H."/>
            <person name="Hayashi T."/>
            <person name="Sahin N."/>
            <person name="Tani A."/>
        </authorList>
    </citation>
    <scope>NUCLEOTIDE SEQUENCE</scope>
    <source>
        <strain evidence="19">DSM 23674</strain>
    </source>
</reference>
<organism evidence="19 20">
    <name type="scientific">Methylobacterium thuringiense</name>
    <dbReference type="NCBI Taxonomy" id="1003091"/>
    <lineage>
        <taxon>Bacteria</taxon>
        <taxon>Pseudomonadati</taxon>
        <taxon>Pseudomonadota</taxon>
        <taxon>Alphaproteobacteria</taxon>
        <taxon>Hyphomicrobiales</taxon>
        <taxon>Methylobacteriaceae</taxon>
        <taxon>Methylobacterium</taxon>
    </lineage>
</organism>
<dbReference type="PANTHER" id="PTHR22888:SF18">
    <property type="entry name" value="CYTOCHROME BO(3) UBIQUINOL OXIDASE SUBUNIT 2"/>
    <property type="match status" value="1"/>
</dbReference>
<name>A0ABQ4TLT1_9HYPH</name>
<keyword evidence="13" id="KW-0449">Lipoprotein</keyword>
<dbReference type="Gene3D" id="1.10.287.90">
    <property type="match status" value="1"/>
</dbReference>